<dbReference type="Pfam" id="PF00480">
    <property type="entry name" value="ROK"/>
    <property type="match status" value="1"/>
</dbReference>
<evidence type="ECO:0000259" key="2">
    <source>
        <dbReference type="Pfam" id="PF09339"/>
    </source>
</evidence>
<protein>
    <submittedName>
        <fullName evidence="3">ROK family transcriptional regulator</fullName>
    </submittedName>
</protein>
<dbReference type="EMBL" id="JAFLEQ010000017">
    <property type="protein sequence ID" value="MBN9645293.1"/>
    <property type="molecule type" value="Genomic_DNA"/>
</dbReference>
<dbReference type="GO" id="GO:0006355">
    <property type="term" value="P:regulation of DNA-templated transcription"/>
    <property type="evidence" value="ECO:0007669"/>
    <property type="project" value="InterPro"/>
</dbReference>
<dbReference type="InterPro" id="IPR036388">
    <property type="entry name" value="WH-like_DNA-bd_sf"/>
</dbReference>
<dbReference type="Gene3D" id="3.30.420.40">
    <property type="match status" value="2"/>
</dbReference>
<dbReference type="InterPro" id="IPR000600">
    <property type="entry name" value="ROK"/>
</dbReference>
<comment type="caution">
    <text evidence="3">The sequence shown here is derived from an EMBL/GenBank/DDBJ whole genome shotgun (WGS) entry which is preliminary data.</text>
</comment>
<dbReference type="Pfam" id="PF09339">
    <property type="entry name" value="HTH_IclR"/>
    <property type="match status" value="1"/>
</dbReference>
<keyword evidence="4" id="KW-1185">Reference proteome</keyword>
<accession>A0A939IYN0</accession>
<organism evidence="3 4">
    <name type="scientific">Corynebacterium mendelii</name>
    <dbReference type="NCBI Taxonomy" id="2765362"/>
    <lineage>
        <taxon>Bacteria</taxon>
        <taxon>Bacillati</taxon>
        <taxon>Actinomycetota</taxon>
        <taxon>Actinomycetes</taxon>
        <taxon>Mycobacteriales</taxon>
        <taxon>Corynebacteriaceae</taxon>
        <taxon>Corynebacterium</taxon>
    </lineage>
</organism>
<proteinExistence type="inferred from homology"/>
<dbReference type="Proteomes" id="UP000664332">
    <property type="component" value="Unassembled WGS sequence"/>
</dbReference>
<dbReference type="InterPro" id="IPR005471">
    <property type="entry name" value="Tscrpt_reg_IclR_N"/>
</dbReference>
<dbReference type="InterPro" id="IPR043129">
    <property type="entry name" value="ATPase_NBD"/>
</dbReference>
<gene>
    <name evidence="3" type="ORF">JZY06_11820</name>
</gene>
<feature type="domain" description="HTH iclR-type" evidence="2">
    <location>
        <begin position="31"/>
        <end position="66"/>
    </location>
</feature>
<dbReference type="InterPro" id="IPR036390">
    <property type="entry name" value="WH_DNA-bd_sf"/>
</dbReference>
<dbReference type="AlphaFoldDB" id="A0A939IYN0"/>
<evidence type="ECO:0000313" key="4">
    <source>
        <dbReference type="Proteomes" id="UP000664332"/>
    </source>
</evidence>
<dbReference type="GO" id="GO:0003677">
    <property type="term" value="F:DNA binding"/>
    <property type="evidence" value="ECO:0007669"/>
    <property type="project" value="InterPro"/>
</dbReference>
<sequence length="419" mass="44571">MTMNKRPAAGYRQESLRSHNASLIAGVVTSSSRPITRAEIVSETGLNRSTVSRVIDQLVEQGIVTELGTNVPSGGRPAVLVSPAPRTHVAIGAEITRNFVCARGVDLTGQSLVEVLKHPASEDAHHTTRILGDCLETLTGQIKAAGMNLVGIRCGISGLFSADQKRLLSAPTDGWVNVDLANVLDAAGGSGLMRFCNSTTLAAEAEAQARRTDPDFKDFIYLGGINGIGAALVRDWKVETGRRGWAGEIGHIPIIENGKQCTCGSRGCLQTLASPTAIAQTAGFAEGTPLAQLLAGLRRGEPNSRRALISAAHHLGRALSTYINLVDVPAVVLGGSFRPLYPHLKPLLEKELAEQCLIDRIDSTMIAQATLGDSAAPTGGALLTLREFVSDPTRWTTPQGGWRKDLHRGEFPETVISEW</sequence>
<name>A0A939IYN0_9CORY</name>
<reference evidence="3" key="1">
    <citation type="submission" date="2021-03" db="EMBL/GenBank/DDBJ databases">
        <authorList>
            <person name="Sun Q."/>
        </authorList>
    </citation>
    <scope>NUCLEOTIDE SEQUENCE</scope>
    <source>
        <strain evidence="3">CCM 8862</strain>
    </source>
</reference>
<dbReference type="SUPFAM" id="SSF53067">
    <property type="entry name" value="Actin-like ATPase domain"/>
    <property type="match status" value="2"/>
</dbReference>
<evidence type="ECO:0000313" key="3">
    <source>
        <dbReference type="EMBL" id="MBN9645293.1"/>
    </source>
</evidence>
<dbReference type="PANTHER" id="PTHR18964">
    <property type="entry name" value="ROK (REPRESSOR, ORF, KINASE) FAMILY"/>
    <property type="match status" value="1"/>
</dbReference>
<dbReference type="SUPFAM" id="SSF46785">
    <property type="entry name" value="Winged helix' DNA-binding domain"/>
    <property type="match status" value="1"/>
</dbReference>
<evidence type="ECO:0000256" key="1">
    <source>
        <dbReference type="ARBA" id="ARBA00006479"/>
    </source>
</evidence>
<comment type="similarity">
    <text evidence="1">Belongs to the ROK (NagC/XylR) family.</text>
</comment>
<dbReference type="Gene3D" id="1.10.10.10">
    <property type="entry name" value="Winged helix-like DNA-binding domain superfamily/Winged helix DNA-binding domain"/>
    <property type="match status" value="1"/>
</dbReference>
<dbReference type="PANTHER" id="PTHR18964:SF149">
    <property type="entry name" value="BIFUNCTIONAL UDP-N-ACETYLGLUCOSAMINE 2-EPIMERASE_N-ACETYLMANNOSAMINE KINASE"/>
    <property type="match status" value="1"/>
</dbReference>